<dbReference type="Pfam" id="PF01610">
    <property type="entry name" value="DDE_Tnp_ISL3"/>
    <property type="match status" value="1"/>
</dbReference>
<dbReference type="Proteomes" id="UP000430975">
    <property type="component" value="Unassembled WGS sequence"/>
</dbReference>
<organism evidence="2 3">
    <name type="scientific">Fundicoccus ignavus</name>
    <dbReference type="NCBI Taxonomy" id="2664442"/>
    <lineage>
        <taxon>Bacteria</taxon>
        <taxon>Bacillati</taxon>
        <taxon>Bacillota</taxon>
        <taxon>Bacilli</taxon>
        <taxon>Lactobacillales</taxon>
        <taxon>Aerococcaceae</taxon>
        <taxon>Fundicoccus</taxon>
    </lineage>
</organism>
<evidence type="ECO:0000313" key="2">
    <source>
        <dbReference type="EMBL" id="MRI85024.1"/>
    </source>
</evidence>
<dbReference type="EMBL" id="WJQS01000003">
    <property type="protein sequence ID" value="MRI85024.1"/>
    <property type="molecule type" value="Genomic_DNA"/>
</dbReference>
<keyword evidence="3" id="KW-1185">Reference proteome</keyword>
<proteinExistence type="predicted"/>
<dbReference type="RefSeq" id="WP_153863277.1">
    <property type="nucleotide sequence ID" value="NZ_WJQS01000003.1"/>
</dbReference>
<name>A0A6I2GEE1_9LACT</name>
<feature type="domain" description="Transposase IS204/IS1001/IS1096/IS1165 DDE" evidence="1">
    <location>
        <begin position="1"/>
        <end position="40"/>
    </location>
</feature>
<protein>
    <recommendedName>
        <fullName evidence="1">Transposase IS204/IS1001/IS1096/IS1165 DDE domain-containing protein</fullName>
    </recommendedName>
</protein>
<dbReference type="AlphaFoldDB" id="A0A6I2GEE1"/>
<sequence>MNCLTNTLSNRVVEGMNNKIKTIKRSGFGYRNFDNFRARVFLNQKLLDKPNKTIRPLLFSDELNAA</sequence>
<evidence type="ECO:0000259" key="1">
    <source>
        <dbReference type="Pfam" id="PF01610"/>
    </source>
</evidence>
<comment type="caution">
    <text evidence="2">The sequence shown here is derived from an EMBL/GenBank/DDBJ whole genome shotgun (WGS) entry which is preliminary data.</text>
</comment>
<gene>
    <name evidence="2" type="ORF">GIY09_03940</name>
</gene>
<accession>A0A6I2GEE1</accession>
<dbReference type="InterPro" id="IPR002560">
    <property type="entry name" value="Transposase_DDE"/>
</dbReference>
<reference evidence="2 3" key="1">
    <citation type="submission" date="2019-11" db="EMBL/GenBank/DDBJ databases">
        <title>Characterisation of Fundicoccus ignavus gen. nov. sp. nov., a novel genus of the family Aerococcaceae isolated from bulk tank milk.</title>
        <authorList>
            <person name="Siebert A."/>
            <person name="Huptas C."/>
            <person name="Wenning M."/>
            <person name="Scherer S."/>
            <person name="Doll E.V."/>
        </authorList>
    </citation>
    <scope>NUCLEOTIDE SEQUENCE [LARGE SCALE GENOMIC DNA]</scope>
    <source>
        <strain evidence="2 3">WS4759</strain>
    </source>
</reference>
<evidence type="ECO:0000313" key="3">
    <source>
        <dbReference type="Proteomes" id="UP000430975"/>
    </source>
</evidence>